<evidence type="ECO:0000256" key="2">
    <source>
        <dbReference type="ARBA" id="ARBA00010701"/>
    </source>
</evidence>
<gene>
    <name evidence="11" type="ORF">SNE40_004644</name>
</gene>
<dbReference type="SUPFAM" id="SSF53474">
    <property type="entry name" value="alpha/beta-Hydrolases"/>
    <property type="match status" value="1"/>
</dbReference>
<dbReference type="InterPro" id="IPR029058">
    <property type="entry name" value="AB_hydrolase_fold"/>
</dbReference>
<dbReference type="GO" id="GO:0016042">
    <property type="term" value="P:lipid catabolic process"/>
    <property type="evidence" value="ECO:0007669"/>
    <property type="project" value="TreeGrafter"/>
</dbReference>
<dbReference type="EMBL" id="JAZGQO010000003">
    <property type="protein sequence ID" value="KAK6188478.1"/>
    <property type="molecule type" value="Genomic_DNA"/>
</dbReference>
<dbReference type="CDD" id="cd00707">
    <property type="entry name" value="Pancreat_lipase_like"/>
    <property type="match status" value="1"/>
</dbReference>
<dbReference type="AlphaFoldDB" id="A0AAN8K3C7"/>
<comment type="caution">
    <text evidence="11">The sequence shown here is derived from an EMBL/GenBank/DDBJ whole genome shotgun (WGS) entry which is preliminary data.</text>
</comment>
<keyword evidence="6" id="KW-0479">Metal-binding</keyword>
<dbReference type="InterPro" id="IPR033906">
    <property type="entry name" value="Lipase_N"/>
</dbReference>
<evidence type="ECO:0000259" key="10">
    <source>
        <dbReference type="PROSITE" id="PS50095"/>
    </source>
</evidence>
<keyword evidence="3" id="KW-0964">Secreted</keyword>
<proteinExistence type="inferred from homology"/>
<feature type="active site" description="Charge relay system" evidence="5">
    <location>
        <position position="218"/>
    </location>
</feature>
<feature type="signal peptide" evidence="9">
    <location>
        <begin position="1"/>
        <end position="17"/>
    </location>
</feature>
<evidence type="ECO:0000256" key="8">
    <source>
        <dbReference type="RuleBase" id="RU004262"/>
    </source>
</evidence>
<dbReference type="InterPro" id="IPR016272">
    <property type="entry name" value="Lipase_LIPH"/>
</dbReference>
<keyword evidence="6" id="KW-0106">Calcium</keyword>
<dbReference type="InterPro" id="IPR000734">
    <property type="entry name" value="TAG_lipase"/>
</dbReference>
<feature type="binding site" evidence="6">
    <location>
        <position position="237"/>
    </location>
    <ligand>
        <name>Ca(2+)</name>
        <dbReference type="ChEBI" id="CHEBI:29108"/>
    </ligand>
</feature>
<dbReference type="PANTHER" id="PTHR11610">
    <property type="entry name" value="LIPASE"/>
    <property type="match status" value="1"/>
</dbReference>
<organism evidence="11 12">
    <name type="scientific">Patella caerulea</name>
    <name type="common">Rayed Mediterranean limpet</name>
    <dbReference type="NCBI Taxonomy" id="87958"/>
    <lineage>
        <taxon>Eukaryota</taxon>
        <taxon>Metazoa</taxon>
        <taxon>Spiralia</taxon>
        <taxon>Lophotrochozoa</taxon>
        <taxon>Mollusca</taxon>
        <taxon>Gastropoda</taxon>
        <taxon>Patellogastropoda</taxon>
        <taxon>Patelloidea</taxon>
        <taxon>Patellidae</taxon>
        <taxon>Patella</taxon>
    </lineage>
</organism>
<dbReference type="FunFam" id="3.40.50.1820:FF:000033">
    <property type="entry name" value="Pancreatic triacylglycerol lipase"/>
    <property type="match status" value="1"/>
</dbReference>
<dbReference type="InterPro" id="IPR013818">
    <property type="entry name" value="Lipase"/>
</dbReference>
<dbReference type="GO" id="GO:0005615">
    <property type="term" value="C:extracellular space"/>
    <property type="evidence" value="ECO:0007669"/>
    <property type="project" value="TreeGrafter"/>
</dbReference>
<dbReference type="PANTHER" id="PTHR11610:SF181">
    <property type="entry name" value="INACTIVE PANCREATIC LIPASE-RELATED PROTEIN 1-LIKE"/>
    <property type="match status" value="1"/>
</dbReference>
<accession>A0AAN8K3C7</accession>
<dbReference type="GO" id="GO:0046872">
    <property type="term" value="F:metal ion binding"/>
    <property type="evidence" value="ECO:0007669"/>
    <property type="project" value="UniProtKB-KW"/>
</dbReference>
<dbReference type="PROSITE" id="PS50095">
    <property type="entry name" value="PLAT"/>
    <property type="match status" value="1"/>
</dbReference>
<dbReference type="Gene3D" id="2.60.60.20">
    <property type="entry name" value="PLAT/LH2 domain"/>
    <property type="match status" value="1"/>
</dbReference>
<dbReference type="GO" id="GO:0004806">
    <property type="term" value="F:triacylglycerol lipase activity"/>
    <property type="evidence" value="ECO:0007669"/>
    <property type="project" value="InterPro"/>
</dbReference>
<evidence type="ECO:0000256" key="7">
    <source>
        <dbReference type="PROSITE-ProRule" id="PRU00152"/>
    </source>
</evidence>
<evidence type="ECO:0000256" key="6">
    <source>
        <dbReference type="PIRSR" id="PIRSR000865-2"/>
    </source>
</evidence>
<dbReference type="PRINTS" id="PR00823">
    <property type="entry name" value="PANCLIPASE"/>
</dbReference>
<evidence type="ECO:0000313" key="12">
    <source>
        <dbReference type="Proteomes" id="UP001347796"/>
    </source>
</evidence>
<evidence type="ECO:0000256" key="1">
    <source>
        <dbReference type="ARBA" id="ARBA00004613"/>
    </source>
</evidence>
<dbReference type="Gene3D" id="3.40.50.1820">
    <property type="entry name" value="alpha/beta hydrolase"/>
    <property type="match status" value="1"/>
</dbReference>
<sequence length="507" mass="56161">MKILVFISLAVLELTVAYQDLTEAAAADLALFTDEDLVVHKRSTKCYGDLGCFGTGAPFFSLQRPISLLPLSPEFIGTKFRLFTRSNPKTEQLLNYKDVNSIHSSHFNPSKPTKMVSHGFIENGRTDWLVEMKDEFLKKGDFNVINIDWGGGSLPPYGQATANCRVVGAVIAKLIETLQKETGVKPETFHLLGHSLGAHLVGHAGERIKHIGRITGLDPAEPYFQYTDIAVRLDPSDALFVDILHTDGISILKLGYGMIEPCGHVDYYPNGGETQPGCDKDPVTSIATDGIYNGVKQYVACNHIRAHEYFTESINAKCPFVGFQCNSYEQFKAGNCIPCSGSNCGYMGYNADKVKPGAGKTHVKYYLETSRNGPYCRYHDQIQITFGSQLSSRTERGSLFANIIGDKGRTSRVQLADDDMDIESGKSYTFIVLSTVNVGSIRRVEFDWKHNSKWYKPLDWNILNLRHPTLYINKVSVTNGQEAKLTAFCGHNIAMETGQVTSISTTC</sequence>
<dbReference type="InterPro" id="IPR036392">
    <property type="entry name" value="PLAT/LH2_dom_sf"/>
</dbReference>
<keyword evidence="9" id="KW-0732">Signal</keyword>
<dbReference type="SUPFAM" id="SSF49723">
    <property type="entry name" value="Lipase/lipooxygenase domain (PLAT/LH2 domain)"/>
    <property type="match status" value="1"/>
</dbReference>
<feature type="binding site" evidence="6">
    <location>
        <position position="234"/>
    </location>
    <ligand>
        <name>Ca(2+)</name>
        <dbReference type="ChEBI" id="CHEBI:29108"/>
    </ligand>
</feature>
<evidence type="ECO:0000256" key="3">
    <source>
        <dbReference type="ARBA" id="ARBA00022525"/>
    </source>
</evidence>
<dbReference type="Pfam" id="PF01477">
    <property type="entry name" value="PLAT"/>
    <property type="match status" value="1"/>
</dbReference>
<name>A0AAN8K3C7_PATCE</name>
<comment type="caution">
    <text evidence="7">Lacks conserved residue(s) required for the propagation of feature annotation.</text>
</comment>
<evidence type="ECO:0000256" key="4">
    <source>
        <dbReference type="ARBA" id="ARBA00023157"/>
    </source>
</evidence>
<feature type="binding site" evidence="6">
    <location>
        <position position="232"/>
    </location>
    <ligand>
        <name>Ca(2+)</name>
        <dbReference type="ChEBI" id="CHEBI:29108"/>
    </ligand>
</feature>
<evidence type="ECO:0000256" key="9">
    <source>
        <dbReference type="SAM" id="SignalP"/>
    </source>
</evidence>
<evidence type="ECO:0000256" key="5">
    <source>
        <dbReference type="PIRSR" id="PIRSR000865-1"/>
    </source>
</evidence>
<reference evidence="11 12" key="1">
    <citation type="submission" date="2024-01" db="EMBL/GenBank/DDBJ databases">
        <title>The genome of the rayed Mediterranean limpet Patella caerulea (Linnaeus, 1758).</title>
        <authorList>
            <person name="Anh-Thu Weber A."/>
            <person name="Halstead-Nussloch G."/>
        </authorList>
    </citation>
    <scope>NUCLEOTIDE SEQUENCE [LARGE SCALE GENOMIC DNA]</scope>
    <source>
        <strain evidence="11">AATW-2023a</strain>
        <tissue evidence="11">Whole specimen</tissue>
    </source>
</reference>
<evidence type="ECO:0000313" key="11">
    <source>
        <dbReference type="EMBL" id="KAK6188478.1"/>
    </source>
</evidence>
<dbReference type="PIRSF" id="PIRSF000865">
    <property type="entry name" value="Lipoprotein_lipase_LIPH"/>
    <property type="match status" value="1"/>
</dbReference>
<comment type="similarity">
    <text evidence="2 8">Belongs to the AB hydrolase superfamily. Lipase family.</text>
</comment>
<feature type="active site" description="Charge relay system" evidence="5">
    <location>
        <position position="303"/>
    </location>
</feature>
<feature type="chain" id="PRO_5042960527" description="PLAT domain-containing protein" evidence="9">
    <location>
        <begin position="18"/>
        <end position="507"/>
    </location>
</feature>
<dbReference type="InterPro" id="IPR002331">
    <property type="entry name" value="Lipase_panc"/>
</dbReference>
<dbReference type="PRINTS" id="PR00821">
    <property type="entry name" value="TAGLIPASE"/>
</dbReference>
<keyword evidence="4" id="KW-1015">Disulfide bond</keyword>
<feature type="active site" description="Nucleophile" evidence="5">
    <location>
        <position position="195"/>
    </location>
</feature>
<dbReference type="Pfam" id="PF00151">
    <property type="entry name" value="Lipase"/>
    <property type="match status" value="1"/>
</dbReference>
<comment type="subcellular location">
    <subcellularLocation>
        <location evidence="1">Secreted</location>
    </subcellularLocation>
</comment>
<keyword evidence="12" id="KW-1185">Reference proteome</keyword>
<dbReference type="Proteomes" id="UP001347796">
    <property type="component" value="Unassembled WGS sequence"/>
</dbReference>
<dbReference type="InterPro" id="IPR001024">
    <property type="entry name" value="PLAT/LH2_dom"/>
</dbReference>
<protein>
    <recommendedName>
        <fullName evidence="10">PLAT domain-containing protein</fullName>
    </recommendedName>
</protein>
<feature type="domain" description="PLAT" evidence="10">
    <location>
        <begin position="378"/>
        <end position="507"/>
    </location>
</feature>